<evidence type="ECO:0000256" key="1">
    <source>
        <dbReference type="ARBA" id="ARBA00005417"/>
    </source>
</evidence>
<dbReference type="Gene3D" id="3.40.50.300">
    <property type="entry name" value="P-loop containing nucleotide triphosphate hydrolases"/>
    <property type="match status" value="1"/>
</dbReference>
<evidence type="ECO:0000313" key="11">
    <source>
        <dbReference type="Proteomes" id="UP000035017"/>
    </source>
</evidence>
<evidence type="ECO:0000256" key="6">
    <source>
        <dbReference type="ARBA" id="ARBA00022840"/>
    </source>
</evidence>
<keyword evidence="3" id="KW-1003">Cell membrane</keyword>
<protein>
    <submittedName>
        <fullName evidence="10">Thiamine ABC transporter ATP-binding protein</fullName>
    </submittedName>
</protein>
<reference evidence="10 11" key="1">
    <citation type="submission" date="2014-12" db="EMBL/GenBank/DDBJ databases">
        <title>16Stimator: statistical estimation of ribosomal gene copy numbers from draft genome assemblies.</title>
        <authorList>
            <person name="Perisin M.A."/>
            <person name="Vetter M."/>
            <person name="Gilbert J.A."/>
            <person name="Bergelson J."/>
        </authorList>
    </citation>
    <scope>NUCLEOTIDE SEQUENCE [LARGE SCALE GENOMIC DNA]</scope>
    <source>
        <strain evidence="10 11">MEJ076</strain>
    </source>
</reference>
<accession>A0A0D0KAH7</accession>
<evidence type="ECO:0000256" key="2">
    <source>
        <dbReference type="ARBA" id="ARBA00022448"/>
    </source>
</evidence>
<dbReference type="EMBL" id="JXQV01000001">
    <property type="protein sequence ID" value="KIQ05827.1"/>
    <property type="molecule type" value="Genomic_DNA"/>
</dbReference>
<dbReference type="PROSITE" id="PS00211">
    <property type="entry name" value="ABC_TRANSPORTER_1"/>
    <property type="match status" value="1"/>
</dbReference>
<name>A0A0D0KAH7_AGRTU</name>
<evidence type="ECO:0000256" key="3">
    <source>
        <dbReference type="ARBA" id="ARBA00022475"/>
    </source>
</evidence>
<dbReference type="PROSITE" id="PS50893">
    <property type="entry name" value="ABC_TRANSPORTER_2"/>
    <property type="match status" value="1"/>
</dbReference>
<keyword evidence="6 10" id="KW-0067">ATP-binding</keyword>
<dbReference type="SUPFAM" id="SSF52540">
    <property type="entry name" value="P-loop containing nucleoside triphosphate hydrolases"/>
    <property type="match status" value="1"/>
</dbReference>
<evidence type="ECO:0000259" key="9">
    <source>
        <dbReference type="PROSITE" id="PS50893"/>
    </source>
</evidence>
<dbReference type="Proteomes" id="UP000035017">
    <property type="component" value="Unassembled WGS sequence"/>
</dbReference>
<keyword evidence="8" id="KW-0472">Membrane</keyword>
<evidence type="ECO:0000256" key="8">
    <source>
        <dbReference type="ARBA" id="ARBA00023136"/>
    </source>
</evidence>
<proteinExistence type="inferred from homology"/>
<organism evidence="10 11">
    <name type="scientific">Agrobacterium tumefaciens</name>
    <dbReference type="NCBI Taxonomy" id="358"/>
    <lineage>
        <taxon>Bacteria</taxon>
        <taxon>Pseudomonadati</taxon>
        <taxon>Pseudomonadota</taxon>
        <taxon>Alphaproteobacteria</taxon>
        <taxon>Hyphomicrobiales</taxon>
        <taxon>Rhizobiaceae</taxon>
        <taxon>Rhizobium/Agrobacterium group</taxon>
        <taxon>Agrobacterium</taxon>
        <taxon>Agrobacterium tumefaciens complex</taxon>
    </lineage>
</organism>
<dbReference type="InterPro" id="IPR027417">
    <property type="entry name" value="P-loop_NTPase"/>
</dbReference>
<evidence type="ECO:0000256" key="4">
    <source>
        <dbReference type="ARBA" id="ARBA00022519"/>
    </source>
</evidence>
<evidence type="ECO:0000256" key="7">
    <source>
        <dbReference type="ARBA" id="ARBA00022967"/>
    </source>
</evidence>
<gene>
    <name evidence="10" type="ORF">RU07_00080</name>
</gene>
<dbReference type="InterPro" id="IPR003593">
    <property type="entry name" value="AAA+_ATPase"/>
</dbReference>
<keyword evidence="5" id="KW-0547">Nucleotide-binding</keyword>
<dbReference type="AlphaFoldDB" id="A0A0D0KAH7"/>
<evidence type="ECO:0000256" key="5">
    <source>
        <dbReference type="ARBA" id="ARBA00022741"/>
    </source>
</evidence>
<keyword evidence="4" id="KW-0997">Cell inner membrane</keyword>
<evidence type="ECO:0000313" key="10">
    <source>
        <dbReference type="EMBL" id="KIQ05827.1"/>
    </source>
</evidence>
<dbReference type="GO" id="GO:0016887">
    <property type="term" value="F:ATP hydrolysis activity"/>
    <property type="evidence" value="ECO:0007669"/>
    <property type="project" value="InterPro"/>
</dbReference>
<dbReference type="Pfam" id="PF00005">
    <property type="entry name" value="ABC_tran"/>
    <property type="match status" value="1"/>
</dbReference>
<feature type="domain" description="ABC transporter" evidence="9">
    <location>
        <begin position="1"/>
        <end position="236"/>
    </location>
</feature>
<comment type="caution">
    <text evidence="10">The sequence shown here is derived from an EMBL/GenBank/DDBJ whole genome shotgun (WGS) entry which is preliminary data.</text>
</comment>
<comment type="similarity">
    <text evidence="1">Belongs to the ABC transporter superfamily.</text>
</comment>
<dbReference type="PANTHER" id="PTHR42781">
    <property type="entry name" value="SPERMIDINE/PUTRESCINE IMPORT ATP-BINDING PROTEIN POTA"/>
    <property type="match status" value="1"/>
</dbReference>
<keyword evidence="7" id="KW-1278">Translocase</keyword>
<dbReference type="InterPro" id="IPR050093">
    <property type="entry name" value="ABC_SmlMolc_Importer"/>
</dbReference>
<dbReference type="GO" id="GO:0005524">
    <property type="term" value="F:ATP binding"/>
    <property type="evidence" value="ECO:0007669"/>
    <property type="project" value="UniProtKB-KW"/>
</dbReference>
<dbReference type="SMART" id="SM00382">
    <property type="entry name" value="AAA"/>
    <property type="match status" value="1"/>
</dbReference>
<dbReference type="InterPro" id="IPR017871">
    <property type="entry name" value="ABC_transporter-like_CS"/>
</dbReference>
<keyword evidence="2" id="KW-0813">Transport</keyword>
<dbReference type="OrthoDB" id="9802264at2"/>
<dbReference type="InterPro" id="IPR003439">
    <property type="entry name" value="ABC_transporter-like_ATP-bd"/>
</dbReference>
<sequence length="238" mass="25499">MSLHDIAVSLENIELTLGQQNFALDCRFQRGKVTAIVGPSGSGKSTLLNLVAGFEAPDRGQLLIDGQDMRGLGPSERPVSVVFQDNNLFAHLDIFTNVGLGINSSLKLGAADKVVISKALERVGLAGFEKRLPSTMSGGERQRAALARALVRRRSIMALDEPFAALDPGLRAGMGSLLRELHEELGNTVLLVTHNPDDISKLADAVVFLHHGQVLFEGGIDAFFAATHLEPIKIFLAA</sequence>
<dbReference type="PANTHER" id="PTHR42781:SF1">
    <property type="entry name" value="THIAMINE IMPORT ATP-BINDING PROTEIN THIQ"/>
    <property type="match status" value="1"/>
</dbReference>